<feature type="transmembrane region" description="Helical" evidence="1">
    <location>
        <begin position="264"/>
        <end position="283"/>
    </location>
</feature>
<sequence>MRQDKERSIREQADLWKGYWCILACILLVGRVSYLTFFQNHIVSVYAAAQTEQKEDSSVQILQENLMEEIQIDDVQKMLDEIMDDHVFSVREALMNIINGEDPVSKETVRSFLYSLFFSDIENEKGLILKLLLVIFIAAVLAEFADVFGNGQVGSISFYIVYLALFTMLMENFSRLGSTLTNWLLGLTDFMKVLSPAYFMTVAASTGSSTAAAFYEGILLMIWAVQWLLANLFLPAVNLSLLLKMVNYLSKEEMLTKMAELLDVAVNWGLKTLLGAIVGLQIVRNMVSPVMDAMKRSAVGKAASAIPGIGNAVTAVTELVLTSAVMVRNSFGAVIVILLLLIGAGPIIHYGSLSLVYRFLAAIAQPISDKRVVGALSTMGEGCAMLLKLLLTAEVLCMLTFLIVVVSVP</sequence>
<feature type="transmembrane region" description="Helical" evidence="1">
    <location>
        <begin position="331"/>
        <end position="364"/>
    </location>
</feature>
<dbReference type="EMBL" id="CYZA01000001">
    <property type="protein sequence ID" value="CUN41439.1"/>
    <property type="molecule type" value="Genomic_DNA"/>
</dbReference>
<dbReference type="AlphaFoldDB" id="A0A173WPF0"/>
<evidence type="ECO:0000313" key="2">
    <source>
        <dbReference type="EMBL" id="CUN41439.1"/>
    </source>
</evidence>
<proteinExistence type="predicted"/>
<reference evidence="2 3" key="1">
    <citation type="submission" date="2015-09" db="EMBL/GenBank/DDBJ databases">
        <authorList>
            <consortium name="Pathogen Informatics"/>
        </authorList>
    </citation>
    <scope>NUCLEOTIDE SEQUENCE [LARGE SCALE GENOMIC DNA]</scope>
    <source>
        <strain evidence="2 3">2789STDY5608838</strain>
    </source>
</reference>
<keyword evidence="1" id="KW-0812">Transmembrane</keyword>
<gene>
    <name evidence="2" type="primary">spoIIIAE</name>
    <name evidence="2" type="ORF">ERS852395_00256</name>
</gene>
<dbReference type="Pfam" id="PF09546">
    <property type="entry name" value="Spore_III_AE"/>
    <property type="match status" value="1"/>
</dbReference>
<feature type="transmembrane region" description="Helical" evidence="1">
    <location>
        <begin position="385"/>
        <end position="408"/>
    </location>
</feature>
<keyword evidence="1" id="KW-0472">Membrane</keyword>
<feature type="transmembrane region" description="Helical" evidence="1">
    <location>
        <begin position="127"/>
        <end position="144"/>
    </location>
</feature>
<organism evidence="2 3">
    <name type="scientific">Blautia obeum</name>
    <dbReference type="NCBI Taxonomy" id="40520"/>
    <lineage>
        <taxon>Bacteria</taxon>
        <taxon>Bacillati</taxon>
        <taxon>Bacillota</taxon>
        <taxon>Clostridia</taxon>
        <taxon>Lachnospirales</taxon>
        <taxon>Lachnospiraceae</taxon>
        <taxon>Blautia</taxon>
    </lineage>
</organism>
<keyword evidence="1" id="KW-1133">Transmembrane helix</keyword>
<evidence type="ECO:0000256" key="1">
    <source>
        <dbReference type="SAM" id="Phobius"/>
    </source>
</evidence>
<dbReference type="RefSeq" id="WP_055052488.1">
    <property type="nucleotide sequence ID" value="NZ_CYZA01000001.1"/>
</dbReference>
<name>A0A173WPF0_9FIRM</name>
<feature type="transmembrane region" description="Helical" evidence="1">
    <location>
        <begin position="221"/>
        <end position="243"/>
    </location>
</feature>
<feature type="transmembrane region" description="Helical" evidence="1">
    <location>
        <begin position="193"/>
        <end position="215"/>
    </location>
</feature>
<evidence type="ECO:0000313" key="3">
    <source>
        <dbReference type="Proteomes" id="UP000095447"/>
    </source>
</evidence>
<dbReference type="InterPro" id="IPR014194">
    <property type="entry name" value="Spore_III_AE"/>
</dbReference>
<feature type="transmembrane region" description="Helical" evidence="1">
    <location>
        <begin position="156"/>
        <end position="173"/>
    </location>
</feature>
<protein>
    <submittedName>
        <fullName evidence="2">Stage III sporulation protein AE</fullName>
    </submittedName>
</protein>
<dbReference type="Proteomes" id="UP000095447">
    <property type="component" value="Unassembled WGS sequence"/>
</dbReference>
<accession>A0A173WPF0</accession>